<dbReference type="SUPFAM" id="SSF82171">
    <property type="entry name" value="DPP6 N-terminal domain-like"/>
    <property type="match status" value="1"/>
</dbReference>
<evidence type="ECO:0000256" key="1">
    <source>
        <dbReference type="PROSITE-ProRule" id="PRU00221"/>
    </source>
</evidence>
<dbReference type="PROSITE" id="PS50082">
    <property type="entry name" value="WD_REPEATS_2"/>
    <property type="match status" value="1"/>
</dbReference>
<feature type="repeat" description="WD" evidence="1">
    <location>
        <begin position="148"/>
        <end position="189"/>
    </location>
</feature>
<dbReference type="PANTHER" id="PTHR19879">
    <property type="entry name" value="TRANSCRIPTION INITIATION FACTOR TFIID"/>
    <property type="match status" value="1"/>
</dbReference>
<evidence type="ECO:0000313" key="3">
    <source>
        <dbReference type="EMBL" id="RRD47598.1"/>
    </source>
</evidence>
<dbReference type="InterPro" id="IPR015943">
    <property type="entry name" value="WD40/YVTN_repeat-like_dom_sf"/>
</dbReference>
<dbReference type="SMART" id="SM00320">
    <property type="entry name" value="WD40"/>
    <property type="match status" value="4"/>
</dbReference>
<dbReference type="PANTHER" id="PTHR19879:SF9">
    <property type="entry name" value="TRANSCRIPTION INITIATION FACTOR TFIID SUBUNIT 5"/>
    <property type="match status" value="1"/>
</dbReference>
<dbReference type="Pfam" id="PF00400">
    <property type="entry name" value="WD40"/>
    <property type="match status" value="1"/>
</dbReference>
<name>A0A3P1WP41_9ACTN</name>
<dbReference type="EMBL" id="RQYT01000065">
    <property type="protein sequence ID" value="RRD47598.1"/>
    <property type="molecule type" value="Genomic_DNA"/>
</dbReference>
<dbReference type="InterPro" id="IPR024977">
    <property type="entry name" value="Apc4-like_WD40_dom"/>
</dbReference>
<comment type="caution">
    <text evidence="3">The sequence shown here is derived from an EMBL/GenBank/DDBJ whole genome shotgun (WGS) entry which is preliminary data.</text>
</comment>
<dbReference type="Pfam" id="PF07676">
    <property type="entry name" value="PD40"/>
    <property type="match status" value="1"/>
</dbReference>
<dbReference type="InterPro" id="IPR011659">
    <property type="entry name" value="WD40"/>
</dbReference>
<proteinExistence type="predicted"/>
<evidence type="ECO:0000259" key="2">
    <source>
        <dbReference type="Pfam" id="PF12894"/>
    </source>
</evidence>
<reference evidence="3 4" key="1">
    <citation type="submission" date="2018-11" db="EMBL/GenBank/DDBJ databases">
        <title>Genomes From Bacteria Associated with the Canine Oral Cavity: a Test Case for Automated Genome-Based Taxonomic Assignment.</title>
        <authorList>
            <person name="Coil D.A."/>
            <person name="Jospin G."/>
            <person name="Darling A.E."/>
            <person name="Wallis C."/>
            <person name="Davis I.J."/>
            <person name="Harris S."/>
            <person name="Eisen J.A."/>
            <person name="Holcombe L.J."/>
            <person name="O'Flynn C."/>
        </authorList>
    </citation>
    <scope>NUCLEOTIDE SEQUENCE [LARGE SCALE GENOMIC DNA]</scope>
    <source>
        <strain evidence="3 4">OH2822_COT-296</strain>
    </source>
</reference>
<accession>A0A3P1WP41</accession>
<dbReference type="OrthoDB" id="3713209at2"/>
<sequence length="269" mass="29553">MSIAWSPDGRRIAVIDAADVVRVHDLHGGTVATVATFDRDTAWSLAWHPDSTRLAIGTERPEVLVVGGERVTYAVEATPIDLAWSPDGVLAVAGEEDVVEVLADPPVRLPHSGEAPCAVAWSPDGRRLATGTRNRIRIWDTMTWQLAVPALASPATVLAWRPDGAELASGNDDLRLQIWSPTTGNLLRSFPERAEIWSLQWFPDNRTVALFGFTGDPYRTWLRDTGSGDRHELPTLTDLSIINAAWSPDGSRVAVVDDDDRLQVRNRLR</sequence>
<keyword evidence="1" id="KW-0853">WD repeat</keyword>
<evidence type="ECO:0000313" key="4">
    <source>
        <dbReference type="Proteomes" id="UP000280935"/>
    </source>
</evidence>
<feature type="domain" description="Anaphase-promoting complex subunit 4-like WD40" evidence="2">
    <location>
        <begin position="141"/>
        <end position="201"/>
    </location>
</feature>
<protein>
    <submittedName>
        <fullName evidence="3">WD40 repeat domain-containing protein</fullName>
    </submittedName>
</protein>
<dbReference type="Gene3D" id="2.130.10.10">
    <property type="entry name" value="YVTN repeat-like/Quinoprotein amine dehydrogenase"/>
    <property type="match status" value="2"/>
</dbReference>
<dbReference type="Pfam" id="PF12894">
    <property type="entry name" value="ANAPC4_WD40"/>
    <property type="match status" value="1"/>
</dbReference>
<gene>
    <name evidence="3" type="ORF">EII35_14860</name>
</gene>
<dbReference type="AlphaFoldDB" id="A0A3P1WP41"/>
<organism evidence="3 4">
    <name type="scientific">Arachnia propionica</name>
    <dbReference type="NCBI Taxonomy" id="1750"/>
    <lineage>
        <taxon>Bacteria</taxon>
        <taxon>Bacillati</taxon>
        <taxon>Actinomycetota</taxon>
        <taxon>Actinomycetes</taxon>
        <taxon>Propionibacteriales</taxon>
        <taxon>Propionibacteriaceae</taxon>
        <taxon>Arachnia</taxon>
    </lineage>
</organism>
<dbReference type="InterPro" id="IPR001680">
    <property type="entry name" value="WD40_rpt"/>
</dbReference>
<dbReference type="Proteomes" id="UP000280935">
    <property type="component" value="Unassembled WGS sequence"/>
</dbReference>
<dbReference type="RefSeq" id="WP_125229245.1">
    <property type="nucleotide sequence ID" value="NZ_RQYT01000065.1"/>
</dbReference>